<dbReference type="Pfam" id="PF00067">
    <property type="entry name" value="p450"/>
    <property type="match status" value="2"/>
</dbReference>
<protein>
    <recommendedName>
        <fullName evidence="6">Pisatin demethylase</fullName>
    </recommendedName>
</protein>
<sequence>MSMWVAQRIQPQRQLLVWTGLGLLTAFIVQQVRQWYRLRHIPGPRLAGWSILWQLSGALSGRYHEILNEVAEEYGALVRIGPNELLSTDPEVIRRISGVRSRYQKGRFYDSGKVTPGVDTVVSMRDEEKHKAMRAKMWAGYAGRASEGSSFEPGMDRQVLNFMDLLERKYISTAESTVPFDLAQKTQFFALDAIGDISMGTPFGYLSKDEDLFDYNEINRTSLPVMNVVSVLPWLTDIVHKWPFRLALPKDGDNIGFGRLMTFVLAILSRLTFLPLTFDSIATQLVDARLDPQSDPMQDMLQAHINSGMSREELIQQVFIFIIAGANSSSQALRMILLALFTNPTAYNSLIAEIQEASTVVSSPISWSETQSLPYLKAVVLEGFRMWPPVGGLGFKTVPPEGDTIAGYFIPGGTNVGQGFHGVGRSKAVWGQDANVFRPERWLISDQEELRDMQAAVDTHFGAGKYSCLGKPIALMELHKAVFELLRRYDLGLIDPEKPIKVESSIFHMASDFWVKLTKRGN</sequence>
<evidence type="ECO:0008006" key="6">
    <source>
        <dbReference type="Google" id="ProtNLM"/>
    </source>
</evidence>
<dbReference type="InterPro" id="IPR050121">
    <property type="entry name" value="Cytochrome_P450_monoxygenase"/>
</dbReference>
<name>A0ABY6TUD1_BIOOC</name>
<organism evidence="4 5">
    <name type="scientific">Bionectria ochroleuca</name>
    <name type="common">Gliocladium roseum</name>
    <dbReference type="NCBI Taxonomy" id="29856"/>
    <lineage>
        <taxon>Eukaryota</taxon>
        <taxon>Fungi</taxon>
        <taxon>Dikarya</taxon>
        <taxon>Ascomycota</taxon>
        <taxon>Pezizomycotina</taxon>
        <taxon>Sordariomycetes</taxon>
        <taxon>Hypocreomycetidae</taxon>
        <taxon>Hypocreales</taxon>
        <taxon>Bionectriaceae</taxon>
        <taxon>Clonostachys</taxon>
    </lineage>
</organism>
<keyword evidence="5" id="KW-1185">Reference proteome</keyword>
<dbReference type="SUPFAM" id="SSF48264">
    <property type="entry name" value="Cytochrome P450"/>
    <property type="match status" value="1"/>
</dbReference>
<proteinExistence type="predicted"/>
<dbReference type="PANTHER" id="PTHR24305">
    <property type="entry name" value="CYTOCHROME P450"/>
    <property type="match status" value="1"/>
</dbReference>
<dbReference type="PANTHER" id="PTHR24305:SF168">
    <property type="entry name" value="P450, PUTATIVE (EUROFUNG)-RELATED"/>
    <property type="match status" value="1"/>
</dbReference>
<keyword evidence="1" id="KW-0349">Heme</keyword>
<comment type="caution">
    <text evidence="4">The sequence shown here is derived from an EMBL/GenBank/DDBJ whole genome shotgun (WGS) entry which is preliminary data.</text>
</comment>
<evidence type="ECO:0000256" key="1">
    <source>
        <dbReference type="ARBA" id="ARBA00022617"/>
    </source>
</evidence>
<evidence type="ECO:0000256" key="2">
    <source>
        <dbReference type="ARBA" id="ARBA00022723"/>
    </source>
</evidence>
<reference evidence="4 5" key="1">
    <citation type="submission" date="2019-06" db="EMBL/GenBank/DDBJ databases">
        <authorList>
            <person name="Broberg M."/>
        </authorList>
    </citation>
    <scope>NUCLEOTIDE SEQUENCE [LARGE SCALE GENOMIC DNA]</scope>
</reference>
<dbReference type="EMBL" id="CABFNS010000538">
    <property type="protein sequence ID" value="VUC22265.1"/>
    <property type="molecule type" value="Genomic_DNA"/>
</dbReference>
<evidence type="ECO:0000313" key="5">
    <source>
        <dbReference type="Proteomes" id="UP000766486"/>
    </source>
</evidence>
<keyword evidence="2" id="KW-0479">Metal-binding</keyword>
<dbReference type="InterPro" id="IPR001128">
    <property type="entry name" value="Cyt_P450"/>
</dbReference>
<gene>
    <name evidence="4" type="ORF">CLO192961_LOCUS79385</name>
</gene>
<evidence type="ECO:0000313" key="4">
    <source>
        <dbReference type="EMBL" id="VUC22265.1"/>
    </source>
</evidence>
<dbReference type="CDD" id="cd11060">
    <property type="entry name" value="CYP57A1-like"/>
    <property type="match status" value="1"/>
</dbReference>
<dbReference type="InterPro" id="IPR036396">
    <property type="entry name" value="Cyt_P450_sf"/>
</dbReference>
<dbReference type="PRINTS" id="PR00385">
    <property type="entry name" value="P450"/>
</dbReference>
<evidence type="ECO:0000256" key="3">
    <source>
        <dbReference type="ARBA" id="ARBA00023004"/>
    </source>
</evidence>
<keyword evidence="3" id="KW-0408">Iron</keyword>
<dbReference type="Gene3D" id="1.10.630.10">
    <property type="entry name" value="Cytochrome P450"/>
    <property type="match status" value="1"/>
</dbReference>
<accession>A0ABY6TUD1</accession>
<dbReference type="Proteomes" id="UP000766486">
    <property type="component" value="Unassembled WGS sequence"/>
</dbReference>